<protein>
    <submittedName>
        <fullName evidence="2">Transporter</fullName>
    </submittedName>
</protein>
<dbReference type="SUPFAM" id="SSF56935">
    <property type="entry name" value="Porins"/>
    <property type="match status" value="1"/>
</dbReference>
<keyword evidence="1" id="KW-0732">Signal</keyword>
<comment type="caution">
    <text evidence="2">The sequence shown here is derived from an EMBL/GenBank/DDBJ whole genome shotgun (WGS) entry which is preliminary data.</text>
</comment>
<sequence>MKISTALTALTLSTTAFAHTSKDALTSDNLWNGGRPDGHAPISVMADHTHNTGEWMLSYRYMQMHMEDLYVGDSKIQPSQAGYMLVPSEMDMEMHMFGIMYAPTDNLTLMAMTNYIKNTMDMEFTMGMNQGKKTHMESDGWGDTSVGGLYKFYDAERKRAHFGLSFSLPTGSTGETFKTPMGMTRHQPFPMQLGTGTFDLLPSLTYLSQPSDLWSWGAQLNGRIHLGENNQGYSFGDSIGATSWLARNITEWASLSLRVGAKSWKGIQGDTDLSVNTPMMPNMSSPADPQNHGGTRLDAGVGLNLWHPSSGFRVAAELAAPVYQKLNGPQLGQDWTLTLGTQFAW</sequence>
<evidence type="ECO:0000256" key="1">
    <source>
        <dbReference type="SAM" id="SignalP"/>
    </source>
</evidence>
<keyword evidence="3" id="KW-1185">Reference proteome</keyword>
<feature type="signal peptide" evidence="1">
    <location>
        <begin position="1"/>
        <end position="18"/>
    </location>
</feature>
<dbReference type="RefSeq" id="WP_377086320.1">
    <property type="nucleotide sequence ID" value="NZ_JBHSJL010000014.1"/>
</dbReference>
<evidence type="ECO:0000313" key="2">
    <source>
        <dbReference type="EMBL" id="MFD2159545.1"/>
    </source>
</evidence>
<feature type="chain" id="PRO_5045182947" evidence="1">
    <location>
        <begin position="19"/>
        <end position="345"/>
    </location>
</feature>
<proteinExistence type="predicted"/>
<reference evidence="3" key="1">
    <citation type="journal article" date="2019" name="Int. J. Syst. Evol. Microbiol.">
        <title>The Global Catalogue of Microorganisms (GCM) 10K type strain sequencing project: providing services to taxonomists for standard genome sequencing and annotation.</title>
        <authorList>
            <consortium name="The Broad Institute Genomics Platform"/>
            <consortium name="The Broad Institute Genome Sequencing Center for Infectious Disease"/>
            <person name="Wu L."/>
            <person name="Ma J."/>
        </authorList>
    </citation>
    <scope>NUCLEOTIDE SEQUENCE [LARGE SCALE GENOMIC DNA]</scope>
    <source>
        <strain evidence="3">CCUG 57942</strain>
    </source>
</reference>
<dbReference type="Proteomes" id="UP001597389">
    <property type="component" value="Unassembled WGS sequence"/>
</dbReference>
<accession>A0ABW4ZCC7</accession>
<organism evidence="2 3">
    <name type="scientific">Rubritalea tangerina</name>
    <dbReference type="NCBI Taxonomy" id="430798"/>
    <lineage>
        <taxon>Bacteria</taxon>
        <taxon>Pseudomonadati</taxon>
        <taxon>Verrucomicrobiota</taxon>
        <taxon>Verrucomicrobiia</taxon>
        <taxon>Verrucomicrobiales</taxon>
        <taxon>Rubritaleaceae</taxon>
        <taxon>Rubritalea</taxon>
    </lineage>
</organism>
<gene>
    <name evidence="2" type="ORF">ACFSW8_11590</name>
</gene>
<dbReference type="EMBL" id="JBHUJB010000046">
    <property type="protein sequence ID" value="MFD2159545.1"/>
    <property type="molecule type" value="Genomic_DNA"/>
</dbReference>
<name>A0ABW4ZCC7_9BACT</name>
<evidence type="ECO:0000313" key="3">
    <source>
        <dbReference type="Proteomes" id="UP001597389"/>
    </source>
</evidence>